<evidence type="ECO:0000313" key="1">
    <source>
        <dbReference type="EMBL" id="CAG8775745.1"/>
    </source>
</evidence>
<sequence length="108" mass="12583">MHIDPNFGNDNGPTKYNATDRMETDSNIMIESIENTPQKTYSGALKSNICRNKPYAEDWCNATLTTRARKRTEQFNNQTWNYENTLISLDSKDILKKFFLHKIQTLSM</sequence>
<reference evidence="1 2" key="1">
    <citation type="submission" date="2021-06" db="EMBL/GenBank/DDBJ databases">
        <authorList>
            <person name="Kallberg Y."/>
            <person name="Tangrot J."/>
            <person name="Rosling A."/>
        </authorList>
    </citation>
    <scope>NUCLEOTIDE SEQUENCE [LARGE SCALE GENOMIC DNA]</scope>
    <source>
        <strain evidence="1 2">120-4 pot B 10/14</strain>
    </source>
</reference>
<gene>
    <name evidence="1" type="ORF">GMARGA_LOCUS19056</name>
</gene>
<proteinExistence type="predicted"/>
<keyword evidence="2" id="KW-1185">Reference proteome</keyword>
<dbReference type="EMBL" id="CAJVQB010015648">
    <property type="protein sequence ID" value="CAG8775745.1"/>
    <property type="molecule type" value="Genomic_DNA"/>
</dbReference>
<feature type="non-terminal residue" evidence="1">
    <location>
        <position position="108"/>
    </location>
</feature>
<evidence type="ECO:0000313" key="2">
    <source>
        <dbReference type="Proteomes" id="UP000789901"/>
    </source>
</evidence>
<protein>
    <submittedName>
        <fullName evidence="1">36352_t:CDS:1</fullName>
    </submittedName>
</protein>
<organism evidence="1 2">
    <name type="scientific">Gigaspora margarita</name>
    <dbReference type="NCBI Taxonomy" id="4874"/>
    <lineage>
        <taxon>Eukaryota</taxon>
        <taxon>Fungi</taxon>
        <taxon>Fungi incertae sedis</taxon>
        <taxon>Mucoromycota</taxon>
        <taxon>Glomeromycotina</taxon>
        <taxon>Glomeromycetes</taxon>
        <taxon>Diversisporales</taxon>
        <taxon>Gigasporaceae</taxon>
        <taxon>Gigaspora</taxon>
    </lineage>
</organism>
<name>A0ABN7VIH9_GIGMA</name>
<comment type="caution">
    <text evidence="1">The sequence shown here is derived from an EMBL/GenBank/DDBJ whole genome shotgun (WGS) entry which is preliminary data.</text>
</comment>
<dbReference type="Proteomes" id="UP000789901">
    <property type="component" value="Unassembled WGS sequence"/>
</dbReference>
<accession>A0ABN7VIH9</accession>